<dbReference type="GO" id="GO:0016853">
    <property type="term" value="F:isomerase activity"/>
    <property type="evidence" value="ECO:0007669"/>
    <property type="project" value="UniProtKB-KW"/>
</dbReference>
<evidence type="ECO:0000313" key="3">
    <source>
        <dbReference type="Proteomes" id="UP000826793"/>
    </source>
</evidence>
<feature type="domain" description="Xylose isomerase-like TIM barrel" evidence="1">
    <location>
        <begin position="22"/>
        <end position="236"/>
    </location>
</feature>
<comment type="caution">
    <text evidence="2">The sequence shown here is derived from an EMBL/GenBank/DDBJ whole genome shotgun (WGS) entry which is preliminary data.</text>
</comment>
<dbReference type="SUPFAM" id="SSF51658">
    <property type="entry name" value="Xylose isomerase-like"/>
    <property type="match status" value="1"/>
</dbReference>
<proteinExistence type="predicted"/>
<reference evidence="2" key="2">
    <citation type="submission" date="2021-04" db="EMBL/GenBank/DDBJ databases">
        <authorList>
            <person name="Gilroy R."/>
        </authorList>
    </citation>
    <scope>NUCLEOTIDE SEQUENCE</scope>
    <source>
        <strain evidence="2">CHK185-1770</strain>
    </source>
</reference>
<gene>
    <name evidence="2" type="ORF">H9710_07550</name>
</gene>
<sequence length="245" mass="27380">MKYGLQMFSVRDVTEQDMEGALRQVAEMGYASVEFAGFMGHPAEQIKAWLDQYGLEVSGTHTGMALLTDELLEETIAYHKAIGCKNIIVPYEKFATKADIDAFVDRVKVIEPKLKEAGITLQYHNHDHEFKPNEDGLIAEEELLQRTDILLEVDTYWVYAAGKDPVEFLKEHKDRIQVIHLKDGKGGHTCASLGQGIAPVAEVRKAALELGLDMVVESEGLEPTGMEEVKRCIDFLKAEDEKDGI</sequence>
<dbReference type="InterPro" id="IPR050312">
    <property type="entry name" value="IolE/XylAMocC-like"/>
</dbReference>
<protein>
    <submittedName>
        <fullName evidence="2">Sugar phosphate isomerase/epimerase</fullName>
    </submittedName>
</protein>
<organism evidence="2 3">
    <name type="scientific">Candidatus Acutalibacter pullicola</name>
    <dbReference type="NCBI Taxonomy" id="2838417"/>
    <lineage>
        <taxon>Bacteria</taxon>
        <taxon>Bacillati</taxon>
        <taxon>Bacillota</taxon>
        <taxon>Clostridia</taxon>
        <taxon>Eubacteriales</taxon>
        <taxon>Acutalibacteraceae</taxon>
        <taxon>Acutalibacter</taxon>
    </lineage>
</organism>
<dbReference type="EMBL" id="DWXG01000056">
    <property type="protein sequence ID" value="HJB98417.1"/>
    <property type="molecule type" value="Genomic_DNA"/>
</dbReference>
<evidence type="ECO:0000313" key="2">
    <source>
        <dbReference type="EMBL" id="HJB98417.1"/>
    </source>
</evidence>
<dbReference type="Pfam" id="PF01261">
    <property type="entry name" value="AP_endonuc_2"/>
    <property type="match status" value="1"/>
</dbReference>
<name>A0A9D2SGF9_9FIRM</name>
<keyword evidence="2" id="KW-0413">Isomerase</keyword>
<dbReference type="AlphaFoldDB" id="A0A9D2SGF9"/>
<dbReference type="Proteomes" id="UP000826793">
    <property type="component" value="Unassembled WGS sequence"/>
</dbReference>
<evidence type="ECO:0000259" key="1">
    <source>
        <dbReference type="Pfam" id="PF01261"/>
    </source>
</evidence>
<accession>A0A9D2SGF9</accession>
<dbReference type="InterPro" id="IPR036237">
    <property type="entry name" value="Xyl_isomerase-like_sf"/>
</dbReference>
<reference evidence="2" key="1">
    <citation type="journal article" date="2021" name="PeerJ">
        <title>Extensive microbial diversity within the chicken gut microbiome revealed by metagenomics and culture.</title>
        <authorList>
            <person name="Gilroy R."/>
            <person name="Ravi A."/>
            <person name="Getino M."/>
            <person name="Pursley I."/>
            <person name="Horton D.L."/>
            <person name="Alikhan N.F."/>
            <person name="Baker D."/>
            <person name="Gharbi K."/>
            <person name="Hall N."/>
            <person name="Watson M."/>
            <person name="Adriaenssens E.M."/>
            <person name="Foster-Nyarko E."/>
            <person name="Jarju S."/>
            <person name="Secka A."/>
            <person name="Antonio M."/>
            <person name="Oren A."/>
            <person name="Chaudhuri R.R."/>
            <person name="La Ragione R."/>
            <person name="Hildebrand F."/>
            <person name="Pallen M.J."/>
        </authorList>
    </citation>
    <scope>NUCLEOTIDE SEQUENCE</scope>
    <source>
        <strain evidence="2">CHK185-1770</strain>
    </source>
</reference>
<dbReference type="PANTHER" id="PTHR12110:SF41">
    <property type="entry name" value="INOSOSE DEHYDRATASE"/>
    <property type="match status" value="1"/>
</dbReference>
<dbReference type="PANTHER" id="PTHR12110">
    <property type="entry name" value="HYDROXYPYRUVATE ISOMERASE"/>
    <property type="match status" value="1"/>
</dbReference>
<dbReference type="InterPro" id="IPR013022">
    <property type="entry name" value="Xyl_isomerase-like_TIM-brl"/>
</dbReference>
<dbReference type="Gene3D" id="3.20.20.150">
    <property type="entry name" value="Divalent-metal-dependent TIM barrel enzymes"/>
    <property type="match status" value="1"/>
</dbReference>